<evidence type="ECO:0008006" key="5">
    <source>
        <dbReference type="Google" id="ProtNLM"/>
    </source>
</evidence>
<feature type="region of interest" description="Disordered" evidence="1">
    <location>
        <begin position="58"/>
        <end position="83"/>
    </location>
</feature>
<proteinExistence type="predicted"/>
<keyword evidence="2" id="KW-0812">Transmembrane</keyword>
<accession>A0AAV6YSA3</accession>
<name>A0AAV6YSA3_ENGPU</name>
<feature type="compositionally biased region" description="Basic and acidic residues" evidence="1">
    <location>
        <begin position="69"/>
        <end position="83"/>
    </location>
</feature>
<keyword evidence="2" id="KW-1133">Transmembrane helix</keyword>
<sequence length="83" mass="9390">MVCPLLDGFTIFMLALDKGCLFMVIKFWWVCCITVCGSMGGLVSLFLSHRHGMKKGGVYQGKGQDEEEGGCREHVYRNRGRER</sequence>
<gene>
    <name evidence="3" type="ORF">GDO81_023422</name>
</gene>
<evidence type="ECO:0000313" key="4">
    <source>
        <dbReference type="Proteomes" id="UP000824782"/>
    </source>
</evidence>
<keyword evidence="2" id="KW-0472">Membrane</keyword>
<evidence type="ECO:0000313" key="3">
    <source>
        <dbReference type="EMBL" id="KAG8538022.1"/>
    </source>
</evidence>
<comment type="caution">
    <text evidence="3">The sequence shown here is derived from an EMBL/GenBank/DDBJ whole genome shotgun (WGS) entry which is preliminary data.</text>
</comment>
<feature type="transmembrane region" description="Helical" evidence="2">
    <location>
        <begin position="27"/>
        <end position="47"/>
    </location>
</feature>
<dbReference type="Proteomes" id="UP000824782">
    <property type="component" value="Unassembled WGS sequence"/>
</dbReference>
<organism evidence="3 4">
    <name type="scientific">Engystomops pustulosus</name>
    <name type="common">Tungara frog</name>
    <name type="synonym">Physalaemus pustulosus</name>
    <dbReference type="NCBI Taxonomy" id="76066"/>
    <lineage>
        <taxon>Eukaryota</taxon>
        <taxon>Metazoa</taxon>
        <taxon>Chordata</taxon>
        <taxon>Craniata</taxon>
        <taxon>Vertebrata</taxon>
        <taxon>Euteleostomi</taxon>
        <taxon>Amphibia</taxon>
        <taxon>Batrachia</taxon>
        <taxon>Anura</taxon>
        <taxon>Neobatrachia</taxon>
        <taxon>Hyloidea</taxon>
        <taxon>Leptodactylidae</taxon>
        <taxon>Leiuperinae</taxon>
        <taxon>Engystomops</taxon>
    </lineage>
</organism>
<keyword evidence="4" id="KW-1185">Reference proteome</keyword>
<protein>
    <recommendedName>
        <fullName evidence="5">Transmembrane protein</fullName>
    </recommendedName>
</protein>
<dbReference type="AlphaFoldDB" id="A0AAV6YSA3"/>
<dbReference type="EMBL" id="WNYA01024574">
    <property type="protein sequence ID" value="KAG8538022.1"/>
    <property type="molecule type" value="Genomic_DNA"/>
</dbReference>
<evidence type="ECO:0000256" key="2">
    <source>
        <dbReference type="SAM" id="Phobius"/>
    </source>
</evidence>
<evidence type="ECO:0000256" key="1">
    <source>
        <dbReference type="SAM" id="MobiDB-lite"/>
    </source>
</evidence>
<reference evidence="3" key="1">
    <citation type="thesis" date="2020" institute="ProQuest LLC" country="789 East Eisenhower Parkway, Ann Arbor, MI, USA">
        <title>Comparative Genomics and Chromosome Evolution.</title>
        <authorList>
            <person name="Mudd A.B."/>
        </authorList>
    </citation>
    <scope>NUCLEOTIDE SEQUENCE</scope>
    <source>
        <strain evidence="3">237g6f4</strain>
        <tissue evidence="3">Blood</tissue>
    </source>
</reference>